<dbReference type="InterPro" id="IPR002108">
    <property type="entry name" value="ADF-H"/>
</dbReference>
<evidence type="ECO:0000313" key="8">
    <source>
        <dbReference type="Proteomes" id="UP000606974"/>
    </source>
</evidence>
<evidence type="ECO:0000313" key="7">
    <source>
        <dbReference type="EMBL" id="KAF7508045.1"/>
    </source>
</evidence>
<protein>
    <recommendedName>
        <fullName evidence="3">Cofilin</fullName>
    </recommendedName>
    <alternativeName>
        <fullName evidence="5">Actin-depolymerizing factor 1</fullName>
    </alternativeName>
</protein>
<dbReference type="Proteomes" id="UP000606974">
    <property type="component" value="Unassembled WGS sequence"/>
</dbReference>
<dbReference type="GO" id="GO:0003779">
    <property type="term" value="F:actin binding"/>
    <property type="evidence" value="ECO:0007669"/>
    <property type="project" value="UniProtKB-KW"/>
</dbReference>
<dbReference type="SMART" id="SM00102">
    <property type="entry name" value="ADF"/>
    <property type="match status" value="1"/>
</dbReference>
<evidence type="ECO:0000256" key="3">
    <source>
        <dbReference type="ARBA" id="ARBA00015630"/>
    </source>
</evidence>
<dbReference type="EMBL" id="JAACFV010000059">
    <property type="protein sequence ID" value="KAF7508045.1"/>
    <property type="molecule type" value="Genomic_DNA"/>
</dbReference>
<dbReference type="InterPro" id="IPR017904">
    <property type="entry name" value="ADF/Cofilin"/>
</dbReference>
<name>A0A8H7E495_9EURO</name>
<keyword evidence="4" id="KW-0009">Actin-binding</keyword>
<gene>
    <name evidence="7" type="ORF">GJ744_009627</name>
</gene>
<dbReference type="GO" id="GO:0015629">
    <property type="term" value="C:actin cytoskeleton"/>
    <property type="evidence" value="ECO:0007669"/>
    <property type="project" value="InterPro"/>
</dbReference>
<organism evidence="7 8">
    <name type="scientific">Endocarpon pusillum</name>
    <dbReference type="NCBI Taxonomy" id="364733"/>
    <lineage>
        <taxon>Eukaryota</taxon>
        <taxon>Fungi</taxon>
        <taxon>Dikarya</taxon>
        <taxon>Ascomycota</taxon>
        <taxon>Pezizomycotina</taxon>
        <taxon>Eurotiomycetes</taxon>
        <taxon>Chaetothyriomycetidae</taxon>
        <taxon>Verrucariales</taxon>
        <taxon>Verrucariaceae</taxon>
        <taxon>Endocarpon</taxon>
    </lineage>
</organism>
<comment type="subcellular location">
    <subcellularLocation>
        <location evidence="1">Nucleus matrix</location>
    </subcellularLocation>
</comment>
<evidence type="ECO:0000256" key="5">
    <source>
        <dbReference type="ARBA" id="ARBA00032427"/>
    </source>
</evidence>
<dbReference type="SUPFAM" id="SSF55753">
    <property type="entry name" value="Actin depolymerizing proteins"/>
    <property type="match status" value="1"/>
</dbReference>
<feature type="domain" description="ADF-H" evidence="6">
    <location>
        <begin position="5"/>
        <end position="146"/>
    </location>
</feature>
<dbReference type="OrthoDB" id="10249245at2759"/>
<dbReference type="CDD" id="cd11286">
    <property type="entry name" value="ADF_cofilin_like"/>
    <property type="match status" value="1"/>
</dbReference>
<dbReference type="PROSITE" id="PS51263">
    <property type="entry name" value="ADF_H"/>
    <property type="match status" value="1"/>
</dbReference>
<proteinExistence type="inferred from homology"/>
<dbReference type="PANTHER" id="PTHR11913">
    <property type="entry name" value="COFILIN-RELATED"/>
    <property type="match status" value="1"/>
</dbReference>
<dbReference type="Gene3D" id="3.40.20.10">
    <property type="entry name" value="Severin"/>
    <property type="match status" value="1"/>
</dbReference>
<sequence>MPVSGLTVNEDCIKAFNDLKLGKDGIKYIIYKISDDQKEIVVDEISKETDYNVFRERLQNAQDKNGKSRPSYAVYDVAFDLAGGEGHRTKITFITYIDQDNTSVKARMTYASSRETLKNSLSGIGMNWQASEPGELEWEPILKEASKGKASV</sequence>
<evidence type="ECO:0000259" key="6">
    <source>
        <dbReference type="PROSITE" id="PS51263"/>
    </source>
</evidence>
<keyword evidence="8" id="KW-1185">Reference proteome</keyword>
<dbReference type="GO" id="GO:0030042">
    <property type="term" value="P:actin filament depolymerization"/>
    <property type="evidence" value="ECO:0007669"/>
    <property type="project" value="InterPro"/>
</dbReference>
<dbReference type="GO" id="GO:0016363">
    <property type="term" value="C:nuclear matrix"/>
    <property type="evidence" value="ECO:0007669"/>
    <property type="project" value="UniProtKB-SubCell"/>
</dbReference>
<accession>A0A8H7E495</accession>
<evidence type="ECO:0000256" key="2">
    <source>
        <dbReference type="ARBA" id="ARBA00006844"/>
    </source>
</evidence>
<reference evidence="7" key="1">
    <citation type="submission" date="2020-02" db="EMBL/GenBank/DDBJ databases">
        <authorList>
            <person name="Palmer J.M."/>
        </authorList>
    </citation>
    <scope>NUCLEOTIDE SEQUENCE</scope>
    <source>
        <strain evidence="7">EPUS1.4</strain>
        <tissue evidence="7">Thallus</tissue>
    </source>
</reference>
<dbReference type="AlphaFoldDB" id="A0A8H7E495"/>
<evidence type="ECO:0000256" key="1">
    <source>
        <dbReference type="ARBA" id="ARBA00004109"/>
    </source>
</evidence>
<comment type="similarity">
    <text evidence="2">Belongs to the actin-binding proteins ADF family.</text>
</comment>
<dbReference type="Pfam" id="PF00241">
    <property type="entry name" value="Cofilin_ADF"/>
    <property type="match status" value="1"/>
</dbReference>
<evidence type="ECO:0000256" key="4">
    <source>
        <dbReference type="ARBA" id="ARBA00023203"/>
    </source>
</evidence>
<comment type="caution">
    <text evidence="7">The sequence shown here is derived from an EMBL/GenBank/DDBJ whole genome shotgun (WGS) entry which is preliminary data.</text>
</comment>
<dbReference type="InterPro" id="IPR029006">
    <property type="entry name" value="ADF-H/Gelsolin-like_dom_sf"/>
</dbReference>